<keyword evidence="3" id="KW-1185">Reference proteome</keyword>
<sequence length="96" mass="11146">MVTSQNLKPVASSSKRRGDHSPLLFPTTQVLQKREHWPIQVTREDLNMENEGQYSVARFLRRVDRNSRVVNMYANDRKIPGTASEDMASMFAWYSD</sequence>
<name>A0A9Q3HI89_9BASI</name>
<evidence type="ECO:0000256" key="1">
    <source>
        <dbReference type="SAM" id="MobiDB-lite"/>
    </source>
</evidence>
<dbReference type="EMBL" id="AVOT02017008">
    <property type="protein sequence ID" value="MBW0502780.1"/>
    <property type="molecule type" value="Genomic_DNA"/>
</dbReference>
<dbReference type="Proteomes" id="UP000765509">
    <property type="component" value="Unassembled WGS sequence"/>
</dbReference>
<dbReference type="AlphaFoldDB" id="A0A9Q3HI89"/>
<evidence type="ECO:0000313" key="2">
    <source>
        <dbReference type="EMBL" id="MBW0502780.1"/>
    </source>
</evidence>
<reference evidence="2" key="1">
    <citation type="submission" date="2021-03" db="EMBL/GenBank/DDBJ databases">
        <title>Draft genome sequence of rust myrtle Austropuccinia psidii MF-1, a brazilian biotype.</title>
        <authorList>
            <person name="Quecine M.C."/>
            <person name="Pachon D.M.R."/>
            <person name="Bonatelli M.L."/>
            <person name="Correr F.H."/>
            <person name="Franceschini L.M."/>
            <person name="Leite T.F."/>
            <person name="Margarido G.R.A."/>
            <person name="Almeida C.A."/>
            <person name="Ferrarezi J.A."/>
            <person name="Labate C.A."/>
        </authorList>
    </citation>
    <scope>NUCLEOTIDE SEQUENCE</scope>
    <source>
        <strain evidence="2">MF-1</strain>
    </source>
</reference>
<accession>A0A9Q3HI89</accession>
<evidence type="ECO:0000313" key="3">
    <source>
        <dbReference type="Proteomes" id="UP000765509"/>
    </source>
</evidence>
<organism evidence="2 3">
    <name type="scientific">Austropuccinia psidii MF-1</name>
    <dbReference type="NCBI Taxonomy" id="1389203"/>
    <lineage>
        <taxon>Eukaryota</taxon>
        <taxon>Fungi</taxon>
        <taxon>Dikarya</taxon>
        <taxon>Basidiomycota</taxon>
        <taxon>Pucciniomycotina</taxon>
        <taxon>Pucciniomycetes</taxon>
        <taxon>Pucciniales</taxon>
        <taxon>Sphaerophragmiaceae</taxon>
        <taxon>Austropuccinia</taxon>
    </lineage>
</organism>
<protein>
    <submittedName>
        <fullName evidence="2">Uncharacterized protein</fullName>
    </submittedName>
</protein>
<gene>
    <name evidence="2" type="ORF">O181_042495</name>
</gene>
<feature type="compositionally biased region" description="Polar residues" evidence="1">
    <location>
        <begin position="1"/>
        <end position="13"/>
    </location>
</feature>
<proteinExistence type="predicted"/>
<comment type="caution">
    <text evidence="2">The sequence shown here is derived from an EMBL/GenBank/DDBJ whole genome shotgun (WGS) entry which is preliminary data.</text>
</comment>
<feature type="region of interest" description="Disordered" evidence="1">
    <location>
        <begin position="1"/>
        <end position="23"/>
    </location>
</feature>